<reference evidence="2" key="1">
    <citation type="submission" date="2021-02" db="EMBL/GenBank/DDBJ databases">
        <title>Psilocybe cubensis genome.</title>
        <authorList>
            <person name="Mckernan K.J."/>
            <person name="Crawford S."/>
            <person name="Trippe A."/>
            <person name="Kane L.T."/>
            <person name="Mclaughlin S."/>
        </authorList>
    </citation>
    <scope>NUCLEOTIDE SEQUENCE [LARGE SCALE GENOMIC DNA]</scope>
    <source>
        <strain evidence="2">MGC-MH-2018</strain>
    </source>
</reference>
<organism evidence="2">
    <name type="scientific">Psilocybe cubensis</name>
    <name type="common">Psychedelic mushroom</name>
    <name type="synonym">Stropharia cubensis</name>
    <dbReference type="NCBI Taxonomy" id="181762"/>
    <lineage>
        <taxon>Eukaryota</taxon>
        <taxon>Fungi</taxon>
        <taxon>Dikarya</taxon>
        <taxon>Basidiomycota</taxon>
        <taxon>Agaricomycotina</taxon>
        <taxon>Agaricomycetes</taxon>
        <taxon>Agaricomycetidae</taxon>
        <taxon>Agaricales</taxon>
        <taxon>Agaricineae</taxon>
        <taxon>Strophariaceae</taxon>
        <taxon>Psilocybe</taxon>
    </lineage>
</organism>
<accession>A0A8H7Y3R7</accession>
<dbReference type="InterPro" id="IPR013943">
    <property type="entry name" value="Pet127"/>
</dbReference>
<dbReference type="PANTHER" id="PTHR31014">
    <property type="entry name" value="MITOCHONDRIAL TRANSLATION SYSTEM COMPONENT PET127-RELATED"/>
    <property type="match status" value="1"/>
</dbReference>
<proteinExistence type="predicted"/>
<dbReference type="PANTHER" id="PTHR31014:SF0">
    <property type="entry name" value="MITOCHONDRIAL TRANSLATION SYSTEM COMPONENT PET127-RELATED"/>
    <property type="match status" value="1"/>
</dbReference>
<evidence type="ECO:0000256" key="1">
    <source>
        <dbReference type="SAM" id="MobiDB-lite"/>
    </source>
</evidence>
<dbReference type="AlphaFoldDB" id="A0A8H7Y3R7"/>
<feature type="compositionally biased region" description="Polar residues" evidence="1">
    <location>
        <begin position="45"/>
        <end position="60"/>
    </location>
</feature>
<feature type="compositionally biased region" description="Polar residues" evidence="1">
    <location>
        <begin position="71"/>
        <end position="88"/>
    </location>
</feature>
<dbReference type="OrthoDB" id="10249045at2759"/>
<name>A0A8H7Y3R7_PSICU</name>
<feature type="compositionally biased region" description="Polar residues" evidence="1">
    <location>
        <begin position="160"/>
        <end position="174"/>
    </location>
</feature>
<feature type="region of interest" description="Disordered" evidence="1">
    <location>
        <begin position="744"/>
        <end position="800"/>
    </location>
</feature>
<dbReference type="Pfam" id="PF08634">
    <property type="entry name" value="Pet127"/>
    <property type="match status" value="1"/>
</dbReference>
<dbReference type="GO" id="GO:0005740">
    <property type="term" value="C:mitochondrial envelope"/>
    <property type="evidence" value="ECO:0007669"/>
    <property type="project" value="TreeGrafter"/>
</dbReference>
<feature type="region of interest" description="Disordered" evidence="1">
    <location>
        <begin position="44"/>
        <end position="106"/>
    </location>
</feature>
<evidence type="ECO:0000313" key="2">
    <source>
        <dbReference type="EMBL" id="KAG5170623.1"/>
    </source>
</evidence>
<sequence>MTTRAAASWLVSPPRCIHASSIRSGEPSLTRSASYLHSLVESDNALKSSDASSPALTSKSSKLRPRHKLASSVSSDPGPSTFPNPSTKNLKRKPHVPAKPLSKPNLVVETLRHKLNQMVARDPPSTEATSKPPEQTPKFAANHESPSSSGEDYSPMSKFRYSTDSQVQKSQLITSEIDRPPPPHAPPTSFLSEGKSVEETGSVLKDVAPISEHNPIATLSHGLDRVLFNPGVHWLQDPRSHVYNFTPWLEKIPKVNDFAFERLTGFISSSRDKDLHIMATREQKKFAGSTSSLSGMLSHIYFLLTEYKEIDATILSQYFKHEPTTFTPGQRMPAMVKLNYEDGIYAIDSMSTEWDDPDRNILTWMGTLLENFVTKSPEEFNAFMRVESSPVENEAVPPPKKEAYRYAKSDKFVMRSQLDCVDSRLPGTGVFDIKTRACVSIRMDILNYEENAGYMIKKQHGVLESFEKEYYDLIRSAFLKYSFQVRIGNMDGVMVAYHNTERIFGFQYISLDEMDERLLGSVPGVGNKLFNHCIRLLEAILEEAVKCYPGQSLQCVVETPQPGKLLGIYIQPAEWSGEGEKPIKKLHVTVEHKLNGVPARPNAALGAIEAKWDINYKIERVDLSQELLWSDYNSMLKRKKRTLSLPSSVSLEDAEKYWENLSFNKANETVSKAFNADSFTLAQESVEKYRRLARAGRKEMERKEQLLAGLPKIVYGQGVYIPQISPFFPEPSRVKSEQVAVERQVSSTEQSFVPQESSTGNEKGESVETQPPVEQNTDLPVESSKDMSVARPAGSDIQNK</sequence>
<feature type="region of interest" description="Disordered" evidence="1">
    <location>
        <begin position="119"/>
        <end position="193"/>
    </location>
</feature>
<comment type="caution">
    <text evidence="2">The sequence shown here is derived from an EMBL/GenBank/DDBJ whole genome shotgun (WGS) entry which is preliminary data.</text>
</comment>
<gene>
    <name evidence="2" type="ORF">JR316_005012</name>
</gene>
<protein>
    <recommendedName>
        <fullName evidence="3">Pet127-domain-containing protein</fullName>
    </recommendedName>
</protein>
<dbReference type="GO" id="GO:0000964">
    <property type="term" value="P:mitochondrial RNA 5'-end processing"/>
    <property type="evidence" value="ECO:0007669"/>
    <property type="project" value="TreeGrafter"/>
</dbReference>
<evidence type="ECO:0008006" key="3">
    <source>
        <dbReference type="Google" id="ProtNLM"/>
    </source>
</evidence>
<dbReference type="EMBL" id="JAFIQS010000004">
    <property type="protein sequence ID" value="KAG5170623.1"/>
    <property type="molecule type" value="Genomic_DNA"/>
</dbReference>
<feature type="compositionally biased region" description="Polar residues" evidence="1">
    <location>
        <begin position="744"/>
        <end position="778"/>
    </location>
</feature>